<dbReference type="AlphaFoldDB" id="A0A2W5ZWE7"/>
<dbReference type="EMBL" id="QHBU01000289">
    <property type="protein sequence ID" value="PZR77668.1"/>
    <property type="molecule type" value="Genomic_DNA"/>
</dbReference>
<dbReference type="PANTHER" id="PTHR39339">
    <property type="entry name" value="SLR1444 PROTEIN"/>
    <property type="match status" value="1"/>
</dbReference>
<dbReference type="Pfam" id="PF05235">
    <property type="entry name" value="CHAD"/>
    <property type="match status" value="1"/>
</dbReference>
<dbReference type="SMART" id="SM00880">
    <property type="entry name" value="CHAD"/>
    <property type="match status" value="1"/>
</dbReference>
<proteinExistence type="predicted"/>
<name>A0A2W5ZWE7_9BACT</name>
<protein>
    <recommendedName>
        <fullName evidence="1">CHAD domain-containing protein</fullName>
    </recommendedName>
</protein>
<dbReference type="InterPro" id="IPR007899">
    <property type="entry name" value="CHAD_dom"/>
</dbReference>
<dbReference type="PROSITE" id="PS51708">
    <property type="entry name" value="CHAD"/>
    <property type="match status" value="1"/>
</dbReference>
<evidence type="ECO:0000313" key="3">
    <source>
        <dbReference type="Proteomes" id="UP000248724"/>
    </source>
</evidence>
<sequence length="562" mass="61635">MPTTSSAPRTSCLATSTVASRSRCPSSSTARANASTRSSICHWPTTCSPGSSIVRRGERFRRPKASTLKPPCRRARPGAIGAVADRFSGTRIRVPLETSVPRLLIQAGYKVTSSASSRSTRSLFDTGDRRLAAGGGELSLNRRDGWRWRRDTLGHPKLTSREWSAPSNAPQAQLLDWTRAYRRGRPVAERAVVTIHSRRHTVASAHADSVLTLVEERLDEHTQTGATPRLRHVQVVEAGANATSAIAVLAEASVDDAPALALLGRARARAPRLRIPDPSATEARDVFTRSTTLSLIQWLYFDGELPAGSPEALRKLRVALRRLRSDLQTFAPLLDREWADGLRDQLGRQATRLGVVRDLEVLGDRLAALVALLPEAERPAALPLLDTAGTQLAAARVELLDELGRAEYLEVLDRAVDAVTAPRWKDGDGDPRATRLARRPWRRLRSYVEALSDTPDDAELHRVRILAKRARYAADACVPAAGAPAAECAAQLAALQTVLGEHHDGVTTRDWLQREAEAMSGVSFIAGELAALELPNVRRASKVWRDEWAKISPSRNWRWLRS</sequence>
<evidence type="ECO:0000259" key="1">
    <source>
        <dbReference type="PROSITE" id="PS51708"/>
    </source>
</evidence>
<accession>A0A2W5ZWE7</accession>
<dbReference type="Gene3D" id="1.40.20.10">
    <property type="entry name" value="CHAD domain"/>
    <property type="match status" value="1"/>
</dbReference>
<evidence type="ECO:0000313" key="2">
    <source>
        <dbReference type="EMBL" id="PZR77668.1"/>
    </source>
</evidence>
<reference evidence="2 3" key="1">
    <citation type="journal article" date="2017" name="Nature">
        <title>Atmospheric trace gases support primary production in Antarctic desert surface soil.</title>
        <authorList>
            <person name="Ji M."/>
            <person name="Greening C."/>
            <person name="Vanwonterghem I."/>
            <person name="Carere C.R."/>
            <person name="Bay S.K."/>
            <person name="Steen J.A."/>
            <person name="Montgomery K."/>
            <person name="Lines T."/>
            <person name="Beardall J."/>
            <person name="van Dorst J."/>
            <person name="Snape I."/>
            <person name="Stott M.B."/>
            <person name="Hugenholtz P."/>
            <person name="Ferrari B.C."/>
        </authorList>
    </citation>
    <scope>NUCLEOTIDE SEQUENCE [LARGE SCALE GENOMIC DNA]</scope>
    <source>
        <strain evidence="2">RRmetagenome_bin12</strain>
    </source>
</reference>
<comment type="caution">
    <text evidence="2">The sequence shown here is derived from an EMBL/GenBank/DDBJ whole genome shotgun (WGS) entry which is preliminary data.</text>
</comment>
<dbReference type="InterPro" id="IPR038186">
    <property type="entry name" value="CHAD_dom_sf"/>
</dbReference>
<gene>
    <name evidence="2" type="ORF">DLM65_15160</name>
</gene>
<dbReference type="PANTHER" id="PTHR39339:SF1">
    <property type="entry name" value="CHAD DOMAIN-CONTAINING PROTEIN"/>
    <property type="match status" value="1"/>
</dbReference>
<organism evidence="2 3">
    <name type="scientific">Candidatus Aeolococcus gillhamiae</name>
    <dbReference type="NCBI Taxonomy" id="3127015"/>
    <lineage>
        <taxon>Bacteria</taxon>
        <taxon>Bacillati</taxon>
        <taxon>Candidatus Dormiibacterota</taxon>
        <taxon>Candidatus Dormibacteria</taxon>
        <taxon>Candidatus Aeolococcales</taxon>
        <taxon>Candidatus Aeolococcaceae</taxon>
        <taxon>Candidatus Aeolococcus</taxon>
    </lineage>
</organism>
<dbReference type="Proteomes" id="UP000248724">
    <property type="component" value="Unassembled WGS sequence"/>
</dbReference>
<feature type="domain" description="CHAD" evidence="1">
    <location>
        <begin position="280"/>
        <end position="562"/>
    </location>
</feature>